<dbReference type="OrthoDB" id="4299926at2759"/>
<dbReference type="RefSeq" id="XP_056472779.1">
    <property type="nucleotide sequence ID" value="XM_056621973.1"/>
</dbReference>
<gene>
    <name evidence="1" type="ORF">N7532_009482</name>
</gene>
<dbReference type="EMBL" id="JAPQKI010000009">
    <property type="protein sequence ID" value="KAJ5090798.1"/>
    <property type="molecule type" value="Genomic_DNA"/>
</dbReference>
<protein>
    <submittedName>
        <fullName evidence="1">Uncharacterized protein</fullName>
    </submittedName>
</protein>
<organism evidence="1 2">
    <name type="scientific">Penicillium argentinense</name>
    <dbReference type="NCBI Taxonomy" id="1131581"/>
    <lineage>
        <taxon>Eukaryota</taxon>
        <taxon>Fungi</taxon>
        <taxon>Dikarya</taxon>
        <taxon>Ascomycota</taxon>
        <taxon>Pezizomycotina</taxon>
        <taxon>Eurotiomycetes</taxon>
        <taxon>Eurotiomycetidae</taxon>
        <taxon>Eurotiales</taxon>
        <taxon>Aspergillaceae</taxon>
        <taxon>Penicillium</taxon>
    </lineage>
</organism>
<dbReference type="AlphaFoldDB" id="A0A9W9EZG9"/>
<dbReference type="GeneID" id="81360952"/>
<reference evidence="1" key="2">
    <citation type="journal article" date="2023" name="IMA Fungus">
        <title>Comparative genomic study of the Penicillium genus elucidates a diverse pangenome and 15 lateral gene transfer events.</title>
        <authorList>
            <person name="Petersen C."/>
            <person name="Sorensen T."/>
            <person name="Nielsen M.R."/>
            <person name="Sondergaard T.E."/>
            <person name="Sorensen J.L."/>
            <person name="Fitzpatrick D.A."/>
            <person name="Frisvad J.C."/>
            <person name="Nielsen K.L."/>
        </authorList>
    </citation>
    <scope>NUCLEOTIDE SEQUENCE</scope>
    <source>
        <strain evidence="1">IBT 30761</strain>
    </source>
</reference>
<evidence type="ECO:0000313" key="1">
    <source>
        <dbReference type="EMBL" id="KAJ5090798.1"/>
    </source>
</evidence>
<sequence>MNHYDTSQSLRQLKMKWPKPNVTVTYTNPQYKAPDRAKEPDGTVFLSKFQHLAIKYGKVTEHHPAAPCGNVIPEDLEKLRWLGKEVRKCQLEKKEPIEGDSLGCFWSPART</sequence>
<reference evidence="1" key="1">
    <citation type="submission" date="2022-11" db="EMBL/GenBank/DDBJ databases">
        <authorList>
            <person name="Petersen C."/>
        </authorList>
    </citation>
    <scope>NUCLEOTIDE SEQUENCE</scope>
    <source>
        <strain evidence="1">IBT 30761</strain>
    </source>
</reference>
<name>A0A9W9EZG9_9EURO</name>
<evidence type="ECO:0000313" key="2">
    <source>
        <dbReference type="Proteomes" id="UP001149074"/>
    </source>
</evidence>
<proteinExistence type="predicted"/>
<keyword evidence="2" id="KW-1185">Reference proteome</keyword>
<dbReference type="Proteomes" id="UP001149074">
    <property type="component" value="Unassembled WGS sequence"/>
</dbReference>
<comment type="caution">
    <text evidence="1">The sequence shown here is derived from an EMBL/GenBank/DDBJ whole genome shotgun (WGS) entry which is preliminary data.</text>
</comment>
<accession>A0A9W9EZG9</accession>
<dbReference type="Gene3D" id="2.40.100.20">
    <property type="match status" value="1"/>
</dbReference>